<evidence type="ECO:0000313" key="20">
    <source>
        <dbReference type="Ensembl" id="ENSVKKP00000026557.1"/>
    </source>
</evidence>
<evidence type="ECO:0000256" key="6">
    <source>
        <dbReference type="ARBA" id="ARBA00022692"/>
    </source>
</evidence>
<dbReference type="PANTHER" id="PTHR23343">
    <property type="entry name" value="ZONA PELLUCIDA SPERM-BINDING PROTEIN"/>
    <property type="match status" value="1"/>
</dbReference>
<keyword evidence="5" id="KW-0165">Cleavage on pair of basic residues</keyword>
<dbReference type="Pfam" id="PF00088">
    <property type="entry name" value="Trefoil"/>
    <property type="match status" value="1"/>
</dbReference>
<keyword evidence="6" id="KW-0812">Transmembrane</keyword>
<evidence type="ECO:0000259" key="18">
    <source>
        <dbReference type="PROSITE" id="PS51034"/>
    </source>
</evidence>
<dbReference type="SUPFAM" id="SSF57492">
    <property type="entry name" value="Trefoil"/>
    <property type="match status" value="1"/>
</dbReference>
<keyword evidence="21" id="KW-1185">Reference proteome</keyword>
<dbReference type="PANTHER" id="PTHR23343:SF31">
    <property type="entry name" value="ZONA PELLUCIDA SPERM-BINDING PROTEIN 4"/>
    <property type="match status" value="1"/>
</dbReference>
<comment type="subcellular location">
    <subcellularLocation>
        <location evidence="1">Cell membrane</location>
        <topology evidence="1">Single-pass type I membrane protein</topology>
    </subcellularLocation>
    <subcellularLocation>
        <location evidence="12">Zona pellucida</location>
    </subcellularLocation>
</comment>
<dbReference type="SMART" id="SM00018">
    <property type="entry name" value="PD"/>
    <property type="match status" value="1"/>
</dbReference>
<evidence type="ECO:0000256" key="8">
    <source>
        <dbReference type="ARBA" id="ARBA00023136"/>
    </source>
</evidence>
<dbReference type="GO" id="GO:0035805">
    <property type="term" value="C:egg coat"/>
    <property type="evidence" value="ECO:0007669"/>
    <property type="project" value="UniProtKB-SubCell"/>
</dbReference>
<comment type="function">
    <text evidence="13">Component of the zona pellucida, an extracellular matrix surrounding oocytes which mediates sperm binding, induction of the acrosome reaction and prevents post-fertilization polyspermy. The zona pellucida is composed of 3 to 4 glycoproteins, ZP1, ZP2, ZP3, and ZP4. ZP4 may act as a sperm receptor.</text>
</comment>
<evidence type="ECO:0000256" key="9">
    <source>
        <dbReference type="ARBA" id="ARBA00023157"/>
    </source>
</evidence>
<evidence type="ECO:0000256" key="7">
    <source>
        <dbReference type="ARBA" id="ARBA00022989"/>
    </source>
</evidence>
<evidence type="ECO:0000256" key="17">
    <source>
        <dbReference type="PROSITE-ProRule" id="PRU00779"/>
    </source>
</evidence>
<dbReference type="OMA" id="LYCGRDS"/>
<dbReference type="InterPro" id="IPR001507">
    <property type="entry name" value="ZP_dom"/>
</dbReference>
<dbReference type="CDD" id="cd00111">
    <property type="entry name" value="Trefoil"/>
    <property type="match status" value="1"/>
</dbReference>
<accession>A0A8D2LUD1</accession>
<dbReference type="PROSITE" id="PS51448">
    <property type="entry name" value="P_TREFOIL_2"/>
    <property type="match status" value="1"/>
</dbReference>
<dbReference type="GO" id="GO:0035804">
    <property type="term" value="F:structural constituent of egg coat"/>
    <property type="evidence" value="ECO:0007669"/>
    <property type="project" value="TreeGrafter"/>
</dbReference>
<dbReference type="InterPro" id="IPR000519">
    <property type="entry name" value="P_trefoil_dom"/>
</dbReference>
<dbReference type="SMART" id="SM00241">
    <property type="entry name" value="ZP"/>
    <property type="match status" value="1"/>
</dbReference>
<keyword evidence="7" id="KW-1133">Transmembrane helix</keyword>
<comment type="caution">
    <text evidence="17">Lacks conserved residue(s) required for the propagation of feature annotation.</text>
</comment>
<evidence type="ECO:0000256" key="11">
    <source>
        <dbReference type="ARBA" id="ARBA00023279"/>
    </source>
</evidence>
<dbReference type="InterPro" id="IPR051148">
    <property type="entry name" value="Zona_Pellucida_Domain_gp"/>
</dbReference>
<keyword evidence="3" id="KW-0964">Secreted</keyword>
<dbReference type="GO" id="GO:0060468">
    <property type="term" value="P:prevention of polyspermy"/>
    <property type="evidence" value="ECO:0007669"/>
    <property type="project" value="TreeGrafter"/>
</dbReference>
<evidence type="ECO:0000256" key="12">
    <source>
        <dbReference type="ARBA" id="ARBA00024183"/>
    </source>
</evidence>
<keyword evidence="9 17" id="KW-1015">Disulfide bond</keyword>
<keyword evidence="4" id="KW-0272">Extracellular matrix</keyword>
<dbReference type="GO" id="GO:0007339">
    <property type="term" value="P:binding of sperm to zona pellucida"/>
    <property type="evidence" value="ECO:0007669"/>
    <property type="project" value="TreeGrafter"/>
</dbReference>
<keyword evidence="8" id="KW-0472">Membrane</keyword>
<evidence type="ECO:0000256" key="1">
    <source>
        <dbReference type="ARBA" id="ARBA00004251"/>
    </source>
</evidence>
<dbReference type="Pfam" id="PF23344">
    <property type="entry name" value="ZP-N"/>
    <property type="match status" value="1"/>
</dbReference>
<dbReference type="InterPro" id="IPR055356">
    <property type="entry name" value="ZP-N"/>
</dbReference>
<proteinExistence type="predicted"/>
<evidence type="ECO:0000256" key="3">
    <source>
        <dbReference type="ARBA" id="ARBA00022525"/>
    </source>
</evidence>
<evidence type="ECO:0000256" key="13">
    <source>
        <dbReference type="ARBA" id="ARBA00037545"/>
    </source>
</evidence>
<evidence type="ECO:0000256" key="16">
    <source>
        <dbReference type="ARBA" id="ARBA00042573"/>
    </source>
</evidence>
<dbReference type="AlphaFoldDB" id="A0A8D2LUD1"/>
<dbReference type="Gene3D" id="2.60.40.3210">
    <property type="entry name" value="Zona pellucida, ZP-N domain"/>
    <property type="match status" value="1"/>
</dbReference>
<keyword evidence="10" id="KW-0325">Glycoprotein</keyword>
<evidence type="ECO:0000256" key="14">
    <source>
        <dbReference type="ARBA" id="ARBA00040238"/>
    </source>
</evidence>
<feature type="domain" description="P-type" evidence="19">
    <location>
        <begin position="47"/>
        <end position="90"/>
    </location>
</feature>
<keyword evidence="2" id="KW-1003">Cell membrane</keyword>
<evidence type="ECO:0000259" key="19">
    <source>
        <dbReference type="PROSITE" id="PS51448"/>
    </source>
</evidence>
<feature type="domain" description="ZP" evidence="18">
    <location>
        <begin position="95"/>
        <end position="371"/>
    </location>
</feature>
<evidence type="ECO:0000313" key="21">
    <source>
        <dbReference type="Proteomes" id="UP000694545"/>
    </source>
</evidence>
<dbReference type="InterPro" id="IPR042235">
    <property type="entry name" value="ZP-C_dom"/>
</dbReference>
<sequence>ENYLMTLRIEKQDAAGKVCSSTWGERTHRLKSAPNIWPSVLDAPSSGICLGVQMQDWLPCASSPISREECEEKGCCYAPGDLHVPCYYGNTVTAHCTPDGHFLVAVSRDVTLPSLILDSVHLVSGRGSGCAPVTRNDAFVLYNFPLSACGTAFQRAGDQGIYTNELMAHHDIQNWDMGSITRDSTFRLRISCRYSAEGFLPVGVQIFTLPPPPLITQYGPLSLELRIATDKHYSEYYANRDYPVIKFLKDPVFLEVRILQRTDPNLVLVLHECWATPSTNPLQQPQWPILVNKCPYRGDNYQTQFVLTGTASRLQFPSHYKRFIINTFTFVDSDDQQALNGHVYFHCSAAACIPSAMESCMVDCNGIRGNSFFLYSADIVFFSFPQLKKMH</sequence>
<feature type="disulfide bond" evidence="17">
    <location>
        <begin position="60"/>
        <end position="75"/>
    </location>
</feature>
<evidence type="ECO:0000256" key="15">
    <source>
        <dbReference type="ARBA" id="ARBA00042273"/>
    </source>
</evidence>
<protein>
    <recommendedName>
        <fullName evidence="14">Zona pellucida sperm-binding protein 4</fullName>
    </recommendedName>
    <alternativeName>
        <fullName evidence="16">Zona pellucida glycoprotein 4</fullName>
    </alternativeName>
    <alternativeName>
        <fullName evidence="15">Zona pellucida protein B</fullName>
    </alternativeName>
</protein>
<dbReference type="GO" id="GO:0005886">
    <property type="term" value="C:plasma membrane"/>
    <property type="evidence" value="ECO:0007669"/>
    <property type="project" value="UniProtKB-SubCell"/>
</dbReference>
<dbReference type="InterPro" id="IPR017977">
    <property type="entry name" value="ZP_dom_CS"/>
</dbReference>
<dbReference type="Gene3D" id="4.10.110.10">
    <property type="entry name" value="Spasmolytic Protein, domain 1"/>
    <property type="match status" value="1"/>
</dbReference>
<dbReference type="Proteomes" id="UP000694545">
    <property type="component" value="Unplaced"/>
</dbReference>
<dbReference type="Pfam" id="PF00100">
    <property type="entry name" value="Zona_pellucida"/>
    <property type="match status" value="1"/>
</dbReference>
<evidence type="ECO:0000256" key="10">
    <source>
        <dbReference type="ARBA" id="ARBA00023180"/>
    </source>
</evidence>
<dbReference type="GO" id="GO:0032190">
    <property type="term" value="F:acrosin binding"/>
    <property type="evidence" value="ECO:0007669"/>
    <property type="project" value="TreeGrafter"/>
</dbReference>
<dbReference type="Ensembl" id="ENSVKKT00000027207.1">
    <property type="protein sequence ID" value="ENSVKKP00000026557.1"/>
    <property type="gene ID" value="ENSVKKG00000017318.1"/>
</dbReference>
<reference evidence="20" key="2">
    <citation type="submission" date="2025-09" db="UniProtKB">
        <authorList>
            <consortium name="Ensembl"/>
        </authorList>
    </citation>
    <scope>IDENTIFICATION</scope>
</reference>
<dbReference type="PROSITE" id="PS00682">
    <property type="entry name" value="ZP_1"/>
    <property type="match status" value="1"/>
</dbReference>
<dbReference type="InterPro" id="IPR044913">
    <property type="entry name" value="P_trefoil_dom_sf"/>
</dbReference>
<dbReference type="PROSITE" id="PS51034">
    <property type="entry name" value="ZP_2"/>
    <property type="match status" value="1"/>
</dbReference>
<evidence type="ECO:0000256" key="2">
    <source>
        <dbReference type="ARBA" id="ARBA00022475"/>
    </source>
</evidence>
<name>A0A8D2LUD1_VARKO</name>
<organism evidence="20 21">
    <name type="scientific">Varanus komodoensis</name>
    <name type="common">Komodo dragon</name>
    <dbReference type="NCBI Taxonomy" id="61221"/>
    <lineage>
        <taxon>Eukaryota</taxon>
        <taxon>Metazoa</taxon>
        <taxon>Chordata</taxon>
        <taxon>Craniata</taxon>
        <taxon>Vertebrata</taxon>
        <taxon>Euteleostomi</taxon>
        <taxon>Lepidosauria</taxon>
        <taxon>Squamata</taxon>
        <taxon>Bifurcata</taxon>
        <taxon>Unidentata</taxon>
        <taxon>Episquamata</taxon>
        <taxon>Toxicofera</taxon>
        <taxon>Anguimorpha</taxon>
        <taxon>Paleoanguimorpha</taxon>
        <taxon>Varanoidea</taxon>
        <taxon>Varanidae</taxon>
        <taxon>Varanus</taxon>
    </lineage>
</organism>
<evidence type="ECO:0000256" key="5">
    <source>
        <dbReference type="ARBA" id="ARBA00022685"/>
    </source>
</evidence>
<dbReference type="Gene3D" id="2.60.40.4100">
    <property type="entry name" value="Zona pellucida, ZP-C domain"/>
    <property type="match status" value="1"/>
</dbReference>
<reference evidence="20" key="1">
    <citation type="submission" date="2025-08" db="UniProtKB">
        <authorList>
            <consortium name="Ensembl"/>
        </authorList>
    </citation>
    <scope>IDENTIFICATION</scope>
</reference>
<evidence type="ECO:0000256" key="4">
    <source>
        <dbReference type="ARBA" id="ARBA00022530"/>
    </source>
</evidence>
<dbReference type="InterPro" id="IPR055355">
    <property type="entry name" value="ZP-C"/>
</dbReference>
<keyword evidence="11" id="KW-0278">Fertilization</keyword>